<protein>
    <submittedName>
        <fullName evidence="1">Uncharacterized protein</fullName>
    </submittedName>
</protein>
<dbReference type="KEGG" id="beo:BEH_15555"/>
<gene>
    <name evidence="1" type="ORF">BEH_15555</name>
</gene>
<sequence length="100" mass="11859">MKSKICIIILLISATFLGVYGQDISYFLDENIIEWNAMYYLTAVTYISIFLYFVKILWTYILQRKNVLKGNILNLYWLVTVIPSFLISLWSIFVLAMWWG</sequence>
<proteinExistence type="predicted"/>
<keyword evidence="2" id="KW-1185">Reference proteome</keyword>
<accession>A0A0H4KKK0</accession>
<dbReference type="PATRIC" id="fig|135735.6.peg.3296"/>
<reference evidence="2" key="2">
    <citation type="submission" date="2015-06" db="EMBL/GenBank/DDBJ databases">
        <title>Genome Sequence of Bacillus endophyticus and Analysis of its Companion Mechanism in the Ketogulonigenium vulgare-Bacillus strain Consortium.</title>
        <authorList>
            <person name="Jia N."/>
            <person name="Du J."/>
            <person name="Ding M.-Z."/>
            <person name="Gao F."/>
            <person name="Yuan Y.-J."/>
        </authorList>
    </citation>
    <scope>NUCLEOTIDE SEQUENCE [LARGE SCALE GENOMIC DNA]</scope>
    <source>
        <strain evidence="2">Hbe603</strain>
    </source>
</reference>
<dbReference type="Proteomes" id="UP000036202">
    <property type="component" value="Chromosome"/>
</dbReference>
<organism evidence="1 2">
    <name type="scientific">Priestia filamentosa</name>
    <dbReference type="NCBI Taxonomy" id="1402861"/>
    <lineage>
        <taxon>Bacteria</taxon>
        <taxon>Bacillati</taxon>
        <taxon>Bacillota</taxon>
        <taxon>Bacilli</taxon>
        <taxon>Bacillales</taxon>
        <taxon>Bacillaceae</taxon>
        <taxon>Priestia</taxon>
    </lineage>
</organism>
<dbReference type="AlphaFoldDB" id="A0A1X7DKQ8"/>
<accession>A0A1X7DKQ8</accession>
<name>A0A1X7DKQ8_9BACI</name>
<reference evidence="1 2" key="1">
    <citation type="journal article" date="2015" name="PLoS ONE">
        <title>Genome Sequence of Bacillus endophyticus and Analysis of Its Companion Mechanism in the Ketogulonigenium vulgare-Bacillus Strain Consortium.</title>
        <authorList>
            <person name="Jia N."/>
            <person name="Du J."/>
            <person name="Ding M.Z."/>
            <person name="Gao F."/>
            <person name="Yuan Y.J."/>
        </authorList>
    </citation>
    <scope>NUCLEOTIDE SEQUENCE [LARGE SCALE GENOMIC DNA]</scope>
    <source>
        <strain evidence="1 2">Hbe603</strain>
    </source>
</reference>
<evidence type="ECO:0000313" key="1">
    <source>
        <dbReference type="EMBL" id="AKO93361.1"/>
    </source>
</evidence>
<dbReference type="EMBL" id="CP011974">
    <property type="protein sequence ID" value="AKO93361.1"/>
    <property type="molecule type" value="Genomic_DNA"/>
</dbReference>
<evidence type="ECO:0000313" key="2">
    <source>
        <dbReference type="Proteomes" id="UP000036202"/>
    </source>
</evidence>